<comment type="miscellaneous">
    <text evidence="16">The active site is a redox-active disulfide bond.</text>
</comment>
<dbReference type="GO" id="GO:0006103">
    <property type="term" value="P:2-oxoglutarate metabolic process"/>
    <property type="evidence" value="ECO:0007669"/>
    <property type="project" value="TreeGrafter"/>
</dbReference>
<keyword evidence="10" id="KW-1015">Disulfide bond</keyword>
<feature type="binding site" evidence="14">
    <location>
        <position position="257"/>
    </location>
    <ligand>
        <name>NAD(+)</name>
        <dbReference type="ChEBI" id="CHEBI:57540"/>
    </ligand>
</feature>
<organism evidence="19 20">
    <name type="scientific">Spirochaeta isovalerica</name>
    <dbReference type="NCBI Taxonomy" id="150"/>
    <lineage>
        <taxon>Bacteria</taxon>
        <taxon>Pseudomonadati</taxon>
        <taxon>Spirochaetota</taxon>
        <taxon>Spirochaetia</taxon>
        <taxon>Spirochaetales</taxon>
        <taxon>Spirochaetaceae</taxon>
        <taxon>Spirochaeta</taxon>
    </lineage>
</organism>
<dbReference type="PIRSF" id="PIRSF000350">
    <property type="entry name" value="Mercury_reductase_MerA"/>
    <property type="match status" value="1"/>
</dbReference>
<evidence type="ECO:0000256" key="2">
    <source>
        <dbReference type="ARBA" id="ARBA00007532"/>
    </source>
</evidence>
<dbReference type="EC" id="1.8.1.4" evidence="3 16"/>
<dbReference type="SUPFAM" id="SSF51905">
    <property type="entry name" value="FAD/NAD(P)-binding domain"/>
    <property type="match status" value="1"/>
</dbReference>
<dbReference type="PROSITE" id="PS00076">
    <property type="entry name" value="PYRIDINE_REDOX_1"/>
    <property type="match status" value="1"/>
</dbReference>
<dbReference type="PANTHER" id="PTHR22912:SF217">
    <property type="entry name" value="DIHYDROLIPOYL DEHYDROGENASE"/>
    <property type="match status" value="1"/>
</dbReference>
<dbReference type="Gene3D" id="3.50.50.60">
    <property type="entry name" value="FAD/NAD(P)-binding domain"/>
    <property type="match status" value="2"/>
</dbReference>
<evidence type="ECO:0000256" key="12">
    <source>
        <dbReference type="ARBA" id="ARBA00049187"/>
    </source>
</evidence>
<evidence type="ECO:0000256" key="6">
    <source>
        <dbReference type="ARBA" id="ARBA00022630"/>
    </source>
</evidence>
<sequence length="442" mass="48311">MYDIIIIGSGPGGYLAAERAGARGKKVLIIEKEHLGGVCLNRGCIPTKSLLNSSKLYKKALHSEQFGVHAENVSFNMEEAMAWKQEVVMHNRNGVAFLMKHNKVDVIEGEAFFKGGRKVQVDGKEYEGETIILATGSRPFILPIPGADSPHVKTSREVLELKELPEKVAVIGGGVIGLEFASFFSNLGIQTDIIEMMDEIVPFMDRDLAKVMRREMKAVNFNLSCKVEKIDGKKVFYTDKKGKENSIEADLILMSVGRRPNIENFEGAGLDIERGRIKVDDKMRTNLPGVYAIGDVTGKSLLAHSAYRMGEVAVNNICGGDDHMRYKAVPWAVYSHPEAAGVGMTESEAKEKGFNVKAASMQMRGNGRFFAENGKASGVCKVVVDADSDVILGVHMLGGMCSEIIAAGSTMIEAELRVSEVKEIIFPHPSVSEIIKDTLWAL</sequence>
<dbReference type="SUPFAM" id="SSF55424">
    <property type="entry name" value="FAD/NAD-linked reductases, dimerisation (C-terminal) domain"/>
    <property type="match status" value="1"/>
</dbReference>
<dbReference type="InterPro" id="IPR001100">
    <property type="entry name" value="Pyr_nuc-diS_OxRdtase"/>
</dbReference>
<dbReference type="InterPro" id="IPR036188">
    <property type="entry name" value="FAD/NAD-bd_sf"/>
</dbReference>
<evidence type="ECO:0000256" key="14">
    <source>
        <dbReference type="PIRSR" id="PIRSR000350-3"/>
    </source>
</evidence>
<evidence type="ECO:0000313" key="19">
    <source>
        <dbReference type="EMBL" id="MBB6480673.1"/>
    </source>
</evidence>
<feature type="binding site" evidence="14">
    <location>
        <begin position="172"/>
        <end position="179"/>
    </location>
    <ligand>
        <name>NAD(+)</name>
        <dbReference type="ChEBI" id="CHEBI:57540"/>
    </ligand>
</feature>
<feature type="binding site" evidence="14">
    <location>
        <position position="195"/>
    </location>
    <ligand>
        <name>NAD(+)</name>
        <dbReference type="ChEBI" id="CHEBI:57540"/>
    </ligand>
</feature>
<dbReference type="RefSeq" id="WP_184746942.1">
    <property type="nucleotide sequence ID" value="NZ_JACHGJ010000004.1"/>
</dbReference>
<dbReference type="PRINTS" id="PR00411">
    <property type="entry name" value="PNDRDTASEI"/>
</dbReference>
<feature type="binding site" evidence="14">
    <location>
        <position position="48"/>
    </location>
    <ligand>
        <name>FAD</name>
        <dbReference type="ChEBI" id="CHEBI:57692"/>
    </ligand>
</feature>
<feature type="binding site" evidence="14">
    <location>
        <position position="295"/>
    </location>
    <ligand>
        <name>FAD</name>
        <dbReference type="ChEBI" id="CHEBI:57692"/>
    </ligand>
</feature>
<keyword evidence="9 14" id="KW-0520">NAD</keyword>
<dbReference type="InterPro" id="IPR012999">
    <property type="entry name" value="Pyr_OxRdtase_I_AS"/>
</dbReference>
<keyword evidence="11 16" id="KW-0676">Redox-active center</keyword>
<evidence type="ECO:0000256" key="9">
    <source>
        <dbReference type="ARBA" id="ARBA00023027"/>
    </source>
</evidence>
<accession>A0A841R9V7</accession>
<feature type="disulfide bond" description="Redox-active" evidence="15">
    <location>
        <begin position="39"/>
        <end position="44"/>
    </location>
</feature>
<evidence type="ECO:0000256" key="7">
    <source>
        <dbReference type="ARBA" id="ARBA00022827"/>
    </source>
</evidence>
<evidence type="ECO:0000259" key="18">
    <source>
        <dbReference type="Pfam" id="PF07992"/>
    </source>
</evidence>
<evidence type="ECO:0000256" key="4">
    <source>
        <dbReference type="ARBA" id="ARBA00016961"/>
    </source>
</evidence>
<comment type="subcellular location">
    <subcellularLocation>
        <location evidence="1">Cytoplasm</location>
    </subcellularLocation>
</comment>
<keyword evidence="20" id="KW-1185">Reference proteome</keyword>
<reference evidence="19 20" key="1">
    <citation type="submission" date="2020-08" db="EMBL/GenBank/DDBJ databases">
        <title>Genomic Encyclopedia of Type Strains, Phase IV (KMG-IV): sequencing the most valuable type-strain genomes for metagenomic binning, comparative biology and taxonomic classification.</title>
        <authorList>
            <person name="Goeker M."/>
        </authorList>
    </citation>
    <scope>NUCLEOTIDE SEQUENCE [LARGE SCALE GENOMIC DNA]</scope>
    <source>
        <strain evidence="19 20">DSM 2461</strain>
    </source>
</reference>
<gene>
    <name evidence="19" type="ORF">HNR50_002346</name>
</gene>
<dbReference type="Pfam" id="PF02852">
    <property type="entry name" value="Pyr_redox_dim"/>
    <property type="match status" value="1"/>
</dbReference>
<keyword evidence="8 16" id="KW-0560">Oxidoreductase</keyword>
<evidence type="ECO:0000256" key="5">
    <source>
        <dbReference type="ARBA" id="ARBA00022490"/>
    </source>
</evidence>
<comment type="cofactor">
    <cofactor evidence="14 16">
        <name>FAD</name>
        <dbReference type="ChEBI" id="CHEBI:57692"/>
    </cofactor>
    <text evidence="14 16">Binds 1 FAD per subunit.</text>
</comment>
<feature type="binding site" evidence="14">
    <location>
        <begin position="135"/>
        <end position="137"/>
    </location>
    <ligand>
        <name>FAD</name>
        <dbReference type="ChEBI" id="CHEBI:57692"/>
    </ligand>
</feature>
<comment type="catalytic activity">
    <reaction evidence="12 16">
        <text>N(6)-[(R)-dihydrolipoyl]-L-lysyl-[protein] + NAD(+) = N(6)-[(R)-lipoyl]-L-lysyl-[protein] + NADH + H(+)</text>
        <dbReference type="Rhea" id="RHEA:15045"/>
        <dbReference type="Rhea" id="RHEA-COMP:10474"/>
        <dbReference type="Rhea" id="RHEA-COMP:10475"/>
        <dbReference type="ChEBI" id="CHEBI:15378"/>
        <dbReference type="ChEBI" id="CHEBI:57540"/>
        <dbReference type="ChEBI" id="CHEBI:57945"/>
        <dbReference type="ChEBI" id="CHEBI:83099"/>
        <dbReference type="ChEBI" id="CHEBI:83100"/>
        <dbReference type="EC" id="1.8.1.4"/>
    </reaction>
</comment>
<dbReference type="EMBL" id="JACHGJ010000004">
    <property type="protein sequence ID" value="MBB6480673.1"/>
    <property type="molecule type" value="Genomic_DNA"/>
</dbReference>
<dbReference type="AlphaFoldDB" id="A0A841R9V7"/>
<evidence type="ECO:0000256" key="16">
    <source>
        <dbReference type="RuleBase" id="RU003692"/>
    </source>
</evidence>
<name>A0A841R9V7_9SPIO</name>
<comment type="caution">
    <text evidence="19">The sequence shown here is derived from an EMBL/GenBank/DDBJ whole genome shotgun (WGS) entry which is preliminary data.</text>
</comment>
<dbReference type="FunFam" id="3.30.390.30:FF:000001">
    <property type="entry name" value="Dihydrolipoyl dehydrogenase"/>
    <property type="match status" value="1"/>
</dbReference>
<evidence type="ECO:0000256" key="1">
    <source>
        <dbReference type="ARBA" id="ARBA00004496"/>
    </source>
</evidence>
<dbReference type="InterPro" id="IPR050151">
    <property type="entry name" value="Class-I_Pyr_Nuc-Dis_Oxidored"/>
</dbReference>
<evidence type="ECO:0000256" key="11">
    <source>
        <dbReference type="ARBA" id="ARBA00023284"/>
    </source>
</evidence>
<proteinExistence type="inferred from homology"/>
<comment type="similarity">
    <text evidence="2 16">Belongs to the class-I pyridine nucleotide-disulfide oxidoreductase family.</text>
</comment>
<evidence type="ECO:0000256" key="8">
    <source>
        <dbReference type="ARBA" id="ARBA00023002"/>
    </source>
</evidence>
<feature type="domain" description="Pyridine nucleotide-disulphide oxidoreductase dimerisation" evidence="17">
    <location>
        <begin position="329"/>
        <end position="437"/>
    </location>
</feature>
<dbReference type="GO" id="GO:0005737">
    <property type="term" value="C:cytoplasm"/>
    <property type="evidence" value="ECO:0007669"/>
    <property type="project" value="UniProtKB-SubCell"/>
</dbReference>
<keyword evidence="7 14" id="KW-0274">FAD</keyword>
<dbReference type="InterPro" id="IPR004099">
    <property type="entry name" value="Pyr_nucl-diS_OxRdtase_dimer"/>
</dbReference>
<dbReference type="Pfam" id="PF07992">
    <property type="entry name" value="Pyr_redox_2"/>
    <property type="match status" value="1"/>
</dbReference>
<dbReference type="GO" id="GO:0004148">
    <property type="term" value="F:dihydrolipoyl dehydrogenase (NADH) activity"/>
    <property type="evidence" value="ECO:0007669"/>
    <property type="project" value="UniProtKB-EC"/>
</dbReference>
<protein>
    <recommendedName>
        <fullName evidence="4 16">Dihydrolipoyl dehydrogenase</fullName>
        <ecNumber evidence="3 16">1.8.1.4</ecNumber>
    </recommendedName>
</protein>
<dbReference type="NCBIfam" id="TIGR01350">
    <property type="entry name" value="lipoamide_DH"/>
    <property type="match status" value="1"/>
</dbReference>
<dbReference type="PRINTS" id="PR00368">
    <property type="entry name" value="FADPNR"/>
</dbReference>
<dbReference type="Proteomes" id="UP000587760">
    <property type="component" value="Unassembled WGS sequence"/>
</dbReference>
<evidence type="ECO:0000313" key="20">
    <source>
        <dbReference type="Proteomes" id="UP000587760"/>
    </source>
</evidence>
<evidence type="ECO:0000256" key="3">
    <source>
        <dbReference type="ARBA" id="ARBA00012608"/>
    </source>
</evidence>
<keyword evidence="6 16" id="KW-0285">Flavoprotein</keyword>
<evidence type="ECO:0000256" key="15">
    <source>
        <dbReference type="PIRSR" id="PIRSR000350-4"/>
    </source>
</evidence>
<evidence type="ECO:0000256" key="10">
    <source>
        <dbReference type="ARBA" id="ARBA00023157"/>
    </source>
</evidence>
<evidence type="ECO:0000259" key="17">
    <source>
        <dbReference type="Pfam" id="PF02852"/>
    </source>
</evidence>
<keyword evidence="14" id="KW-0547">Nucleotide-binding</keyword>
<dbReference type="InterPro" id="IPR023753">
    <property type="entry name" value="FAD/NAD-binding_dom"/>
</dbReference>
<dbReference type="InterPro" id="IPR006258">
    <property type="entry name" value="Lipoamide_DH"/>
</dbReference>
<dbReference type="PANTHER" id="PTHR22912">
    <property type="entry name" value="DISULFIDE OXIDOREDUCTASE"/>
    <property type="match status" value="1"/>
</dbReference>
<feature type="active site" description="Proton acceptor" evidence="13">
    <location>
        <position position="428"/>
    </location>
</feature>
<dbReference type="InterPro" id="IPR016156">
    <property type="entry name" value="FAD/NAD-linked_Rdtase_dimer_sf"/>
</dbReference>
<feature type="domain" description="FAD/NAD(P)-binding" evidence="18">
    <location>
        <begin position="2"/>
        <end position="310"/>
    </location>
</feature>
<dbReference type="Gene3D" id="3.30.390.30">
    <property type="match status" value="1"/>
</dbReference>
<evidence type="ECO:0000256" key="13">
    <source>
        <dbReference type="PIRSR" id="PIRSR000350-2"/>
    </source>
</evidence>
<dbReference type="GO" id="GO:0050660">
    <property type="term" value="F:flavin adenine dinucleotide binding"/>
    <property type="evidence" value="ECO:0007669"/>
    <property type="project" value="InterPro"/>
</dbReference>
<keyword evidence="5" id="KW-0963">Cytoplasm</keyword>